<evidence type="ECO:0000313" key="3">
    <source>
        <dbReference type="Proteomes" id="UP001489004"/>
    </source>
</evidence>
<dbReference type="CDD" id="cd06257">
    <property type="entry name" value="DnaJ"/>
    <property type="match status" value="1"/>
</dbReference>
<dbReference type="InterPro" id="IPR001623">
    <property type="entry name" value="DnaJ_domain"/>
</dbReference>
<dbReference type="InterPro" id="IPR018253">
    <property type="entry name" value="DnaJ_domain_CS"/>
</dbReference>
<dbReference type="InterPro" id="IPR036869">
    <property type="entry name" value="J_dom_sf"/>
</dbReference>
<dbReference type="Proteomes" id="UP001489004">
    <property type="component" value="Unassembled WGS sequence"/>
</dbReference>
<dbReference type="Gene3D" id="1.10.287.110">
    <property type="entry name" value="DnaJ domain"/>
    <property type="match status" value="1"/>
</dbReference>
<dbReference type="Pfam" id="PF00226">
    <property type="entry name" value="DnaJ"/>
    <property type="match status" value="1"/>
</dbReference>
<evidence type="ECO:0000259" key="1">
    <source>
        <dbReference type="PROSITE" id="PS50076"/>
    </source>
</evidence>
<accession>A0AAW1PU51</accession>
<dbReference type="GO" id="GO:0005737">
    <property type="term" value="C:cytoplasm"/>
    <property type="evidence" value="ECO:0007669"/>
    <property type="project" value="TreeGrafter"/>
</dbReference>
<name>A0AAW1PU51_9CHLO</name>
<dbReference type="PROSITE" id="PS50076">
    <property type="entry name" value="DNAJ_2"/>
    <property type="match status" value="1"/>
</dbReference>
<proteinExistence type="predicted"/>
<reference evidence="2 3" key="1">
    <citation type="journal article" date="2024" name="Nat. Commun.">
        <title>Phylogenomics reveals the evolutionary origins of lichenization in chlorophyte algae.</title>
        <authorList>
            <person name="Puginier C."/>
            <person name="Libourel C."/>
            <person name="Otte J."/>
            <person name="Skaloud P."/>
            <person name="Haon M."/>
            <person name="Grisel S."/>
            <person name="Petersen M."/>
            <person name="Berrin J.G."/>
            <person name="Delaux P.M."/>
            <person name="Dal Grande F."/>
            <person name="Keller J."/>
        </authorList>
    </citation>
    <scope>NUCLEOTIDE SEQUENCE [LARGE SCALE GENOMIC DNA]</scope>
    <source>
        <strain evidence="2 3">SAG 2043</strain>
    </source>
</reference>
<gene>
    <name evidence="2" type="ORF">WJX72_004666</name>
</gene>
<sequence length="135" mass="15981">MEVPCFDAATLQQGGSHYERLEVSFMASDEEIRLAYRRLAMLWHPDRHQGDELAKCRFQDIQRAYAVLKDPELRHEYDCFFVDCWNFEEYLKRFHDFILTVSGLQLEPDFQEVSPLWLSGHWHSHVPGTHLLTAL</sequence>
<comment type="caution">
    <text evidence="2">The sequence shown here is derived from an EMBL/GenBank/DDBJ whole genome shotgun (WGS) entry which is preliminary data.</text>
</comment>
<feature type="domain" description="J" evidence="1">
    <location>
        <begin position="16"/>
        <end position="81"/>
    </location>
</feature>
<keyword evidence="3" id="KW-1185">Reference proteome</keyword>
<dbReference type="SUPFAM" id="SSF46565">
    <property type="entry name" value="Chaperone J-domain"/>
    <property type="match status" value="1"/>
</dbReference>
<dbReference type="GO" id="GO:0005634">
    <property type="term" value="C:nucleus"/>
    <property type="evidence" value="ECO:0007669"/>
    <property type="project" value="TreeGrafter"/>
</dbReference>
<dbReference type="PRINTS" id="PR00625">
    <property type="entry name" value="JDOMAIN"/>
</dbReference>
<evidence type="ECO:0000313" key="2">
    <source>
        <dbReference type="EMBL" id="KAK9811482.1"/>
    </source>
</evidence>
<organism evidence="2 3">
    <name type="scientific">[Myrmecia] bisecta</name>
    <dbReference type="NCBI Taxonomy" id="41462"/>
    <lineage>
        <taxon>Eukaryota</taxon>
        <taxon>Viridiplantae</taxon>
        <taxon>Chlorophyta</taxon>
        <taxon>core chlorophytes</taxon>
        <taxon>Trebouxiophyceae</taxon>
        <taxon>Trebouxiales</taxon>
        <taxon>Trebouxiaceae</taxon>
        <taxon>Myrmecia</taxon>
    </lineage>
</organism>
<dbReference type="EMBL" id="JALJOR010000009">
    <property type="protein sequence ID" value="KAK9811482.1"/>
    <property type="molecule type" value="Genomic_DNA"/>
</dbReference>
<dbReference type="AlphaFoldDB" id="A0AAW1PU51"/>
<protein>
    <recommendedName>
        <fullName evidence="1">J domain-containing protein</fullName>
    </recommendedName>
</protein>
<dbReference type="SMART" id="SM00271">
    <property type="entry name" value="DnaJ"/>
    <property type="match status" value="1"/>
</dbReference>
<dbReference type="PANTHER" id="PTHR45504">
    <property type="entry name" value="CHAPERONE DNAJ-DOMAIN SUPERFAMILY PROTEIN"/>
    <property type="match status" value="1"/>
</dbReference>
<dbReference type="PANTHER" id="PTHR45504:SF3">
    <property type="entry name" value="CHAPERONE DNAJ-DOMAIN SUPERFAMILY PROTEIN"/>
    <property type="match status" value="1"/>
</dbReference>
<dbReference type="PROSITE" id="PS00636">
    <property type="entry name" value="DNAJ_1"/>
    <property type="match status" value="1"/>
</dbReference>